<accession>A0ABY6LTV7</accession>
<proteinExistence type="predicted"/>
<dbReference type="Proteomes" id="UP001235939">
    <property type="component" value="Chromosome X"/>
</dbReference>
<feature type="region of interest" description="Disordered" evidence="2">
    <location>
        <begin position="47"/>
        <end position="86"/>
    </location>
</feature>
<keyword evidence="1" id="KW-0479">Metal-binding</keyword>
<dbReference type="InterPro" id="IPR001878">
    <property type="entry name" value="Znf_CCHC"/>
</dbReference>
<evidence type="ECO:0000313" key="5">
    <source>
        <dbReference type="Proteomes" id="UP001235939"/>
    </source>
</evidence>
<reference evidence="4 5" key="1">
    <citation type="submission" date="2022-03" db="EMBL/GenBank/DDBJ databases">
        <title>A chromosomal length assembly of Cordylochernes scorpioides.</title>
        <authorList>
            <person name="Zeh D."/>
            <person name="Zeh J."/>
        </authorList>
    </citation>
    <scope>NUCLEOTIDE SEQUENCE [LARGE SCALE GENOMIC DNA]</scope>
    <source>
        <strain evidence="4">IN4F17</strain>
        <tissue evidence="4">Whole Body</tissue>
    </source>
</reference>
<dbReference type="SUPFAM" id="SSF57756">
    <property type="entry name" value="Retrovirus zinc finger-like domains"/>
    <property type="match status" value="1"/>
</dbReference>
<evidence type="ECO:0000313" key="4">
    <source>
        <dbReference type="EMBL" id="UYV84685.1"/>
    </source>
</evidence>
<dbReference type="EMBL" id="CP092886">
    <property type="protein sequence ID" value="UYV84685.1"/>
    <property type="molecule type" value="Genomic_DNA"/>
</dbReference>
<name>A0ABY6LTV7_9ARAC</name>
<evidence type="ECO:0000256" key="2">
    <source>
        <dbReference type="SAM" id="MobiDB-lite"/>
    </source>
</evidence>
<protein>
    <recommendedName>
        <fullName evidence="3">CCHC-type domain-containing protein</fullName>
    </recommendedName>
</protein>
<feature type="domain" description="CCHC-type" evidence="3">
    <location>
        <begin position="91"/>
        <end position="106"/>
    </location>
</feature>
<gene>
    <name evidence="4" type="ORF">LAZ67_X003092</name>
</gene>
<dbReference type="PROSITE" id="PS50158">
    <property type="entry name" value="ZF_CCHC"/>
    <property type="match status" value="1"/>
</dbReference>
<keyword evidence="5" id="KW-1185">Reference proteome</keyword>
<evidence type="ECO:0000256" key="1">
    <source>
        <dbReference type="PROSITE-ProRule" id="PRU00047"/>
    </source>
</evidence>
<keyword evidence="1" id="KW-0862">Zinc</keyword>
<organism evidence="4 5">
    <name type="scientific">Cordylochernes scorpioides</name>
    <dbReference type="NCBI Taxonomy" id="51811"/>
    <lineage>
        <taxon>Eukaryota</taxon>
        <taxon>Metazoa</taxon>
        <taxon>Ecdysozoa</taxon>
        <taxon>Arthropoda</taxon>
        <taxon>Chelicerata</taxon>
        <taxon>Arachnida</taxon>
        <taxon>Pseudoscorpiones</taxon>
        <taxon>Cheliferoidea</taxon>
        <taxon>Chernetidae</taxon>
        <taxon>Cordylochernes</taxon>
    </lineage>
</organism>
<evidence type="ECO:0000259" key="3">
    <source>
        <dbReference type="PROSITE" id="PS50158"/>
    </source>
</evidence>
<dbReference type="InterPro" id="IPR036875">
    <property type="entry name" value="Znf_CCHC_sf"/>
</dbReference>
<sequence length="107" mass="12392">MIRRIVQEEFQKVKIPSTACFLGVEQKAESAPLEDLIKREIKGELAPITRKSSFPRPQRSYTRPLPPQRSPENSEVRKTDAWSTTNDQPICFHCGRPGHVVRYCRDR</sequence>
<keyword evidence="1" id="KW-0863">Zinc-finger</keyword>